<evidence type="ECO:0000256" key="6">
    <source>
        <dbReference type="ARBA" id="ARBA00022839"/>
    </source>
</evidence>
<keyword evidence="7" id="KW-0067">ATP-binding</keyword>
<dbReference type="SUPFAM" id="SSF52980">
    <property type="entry name" value="Restriction endonuclease-like"/>
    <property type="match status" value="1"/>
</dbReference>
<organism evidence="11 12">
    <name type="scientific">Moraxella pluranimalium</name>
    <dbReference type="NCBI Taxonomy" id="470453"/>
    <lineage>
        <taxon>Bacteria</taxon>
        <taxon>Pseudomonadati</taxon>
        <taxon>Pseudomonadota</taxon>
        <taxon>Gammaproteobacteria</taxon>
        <taxon>Moraxellales</taxon>
        <taxon>Moraxellaceae</taxon>
        <taxon>Moraxella</taxon>
    </lineage>
</organism>
<dbReference type="EMBL" id="MUYU01000009">
    <property type="protein sequence ID" value="OOS24598.1"/>
    <property type="molecule type" value="Genomic_DNA"/>
</dbReference>
<gene>
    <name evidence="11" type="ORF">B0680_03990</name>
</gene>
<dbReference type="GO" id="GO:0006281">
    <property type="term" value="P:DNA repair"/>
    <property type="evidence" value="ECO:0007669"/>
    <property type="project" value="UniProtKB-KW"/>
</dbReference>
<keyword evidence="3" id="KW-0227">DNA damage</keyword>
<evidence type="ECO:0000313" key="12">
    <source>
        <dbReference type="Proteomes" id="UP000189800"/>
    </source>
</evidence>
<dbReference type="RefSeq" id="WP_078253765.1">
    <property type="nucleotide sequence ID" value="NZ_MUYU01000009.1"/>
</dbReference>
<dbReference type="Proteomes" id="UP000189800">
    <property type="component" value="Unassembled WGS sequence"/>
</dbReference>
<dbReference type="InterPro" id="IPR011335">
    <property type="entry name" value="Restrct_endonuc-II-like"/>
</dbReference>
<dbReference type="SUPFAM" id="SSF52540">
    <property type="entry name" value="P-loop containing nucleoside triphosphate hydrolases"/>
    <property type="match status" value="2"/>
</dbReference>
<reference evidence="11" key="1">
    <citation type="submission" date="2017-02" db="EMBL/GenBank/DDBJ databases">
        <title>Draft genome sequence of Moraxella pluranimalium CCUG 54913T type strain.</title>
        <authorList>
            <person name="Salva-Serra F."/>
            <person name="Engstrom-Jakobsson H."/>
            <person name="Thorell K."/>
            <person name="Jaen-Luchoro D."/>
            <person name="Gonzales-Siles L."/>
            <person name="Karlsson R."/>
            <person name="Yazdan S."/>
            <person name="Boulund F."/>
            <person name="Johnning A."/>
            <person name="Engstrand L."/>
            <person name="Kristiansson E."/>
            <person name="Moore E."/>
        </authorList>
    </citation>
    <scope>NUCLEOTIDE SEQUENCE [LARGE SCALE GENOMIC DNA]</scope>
    <source>
        <strain evidence="11">CCUG 54913</strain>
    </source>
</reference>
<dbReference type="STRING" id="470453.B0680_03990"/>
<keyword evidence="4" id="KW-0378">Hydrolase</keyword>
<evidence type="ECO:0000256" key="9">
    <source>
        <dbReference type="ARBA" id="ARBA00023204"/>
    </source>
</evidence>
<dbReference type="GO" id="GO:0006310">
    <property type="term" value="P:DNA recombination"/>
    <property type="evidence" value="ECO:0007669"/>
    <property type="project" value="TreeGrafter"/>
</dbReference>
<accession>A0A1T0CQG2</accession>
<dbReference type="PANTHER" id="PTHR30591">
    <property type="entry name" value="RECBCD ENZYME SUBUNIT RECC"/>
    <property type="match status" value="1"/>
</dbReference>
<evidence type="ECO:0000313" key="11">
    <source>
        <dbReference type="EMBL" id="OOS24598.1"/>
    </source>
</evidence>
<keyword evidence="12" id="KW-1185">Reference proteome</keyword>
<keyword evidence="6" id="KW-0269">Exonuclease</keyword>
<dbReference type="OrthoDB" id="9762834at2"/>
<dbReference type="GO" id="GO:0005524">
    <property type="term" value="F:ATP binding"/>
    <property type="evidence" value="ECO:0007669"/>
    <property type="project" value="UniProtKB-KW"/>
</dbReference>
<evidence type="ECO:0000256" key="7">
    <source>
        <dbReference type="ARBA" id="ARBA00022840"/>
    </source>
</evidence>
<keyword evidence="9" id="KW-0234">DNA repair</keyword>
<dbReference type="Gene3D" id="3.40.50.300">
    <property type="entry name" value="P-loop containing nucleotide triphosphate hydrolases"/>
    <property type="match status" value="2"/>
</dbReference>
<evidence type="ECO:0000256" key="1">
    <source>
        <dbReference type="ARBA" id="ARBA00022722"/>
    </source>
</evidence>
<evidence type="ECO:0000256" key="4">
    <source>
        <dbReference type="ARBA" id="ARBA00022801"/>
    </source>
</evidence>
<dbReference type="PANTHER" id="PTHR30591:SF1">
    <property type="entry name" value="RECBCD ENZYME SUBUNIT RECC"/>
    <property type="match status" value="1"/>
</dbReference>
<dbReference type="GO" id="GO:0003677">
    <property type="term" value="F:DNA binding"/>
    <property type="evidence" value="ECO:0007669"/>
    <property type="project" value="UniProtKB-KW"/>
</dbReference>
<dbReference type="InterPro" id="IPR041500">
    <property type="entry name" value="RecC_C"/>
</dbReference>
<keyword evidence="5" id="KW-0347">Helicase</keyword>
<dbReference type="GO" id="GO:0004386">
    <property type="term" value="F:helicase activity"/>
    <property type="evidence" value="ECO:0007669"/>
    <property type="project" value="UniProtKB-KW"/>
</dbReference>
<feature type="domain" description="RecC C-terminal" evidence="10">
    <location>
        <begin position="1058"/>
        <end position="1343"/>
    </location>
</feature>
<evidence type="ECO:0000256" key="3">
    <source>
        <dbReference type="ARBA" id="ARBA00022763"/>
    </source>
</evidence>
<evidence type="ECO:0000256" key="5">
    <source>
        <dbReference type="ARBA" id="ARBA00022806"/>
    </source>
</evidence>
<evidence type="ECO:0000256" key="2">
    <source>
        <dbReference type="ARBA" id="ARBA00022741"/>
    </source>
</evidence>
<dbReference type="Pfam" id="PF17946">
    <property type="entry name" value="RecC_C"/>
    <property type="match status" value="1"/>
</dbReference>
<protein>
    <recommendedName>
        <fullName evidence="10">RecC C-terminal domain-containing protein</fullName>
    </recommendedName>
</protein>
<comment type="caution">
    <text evidence="11">The sequence shown here is derived from an EMBL/GenBank/DDBJ whole genome shotgun (WGS) entry which is preliminary data.</text>
</comment>
<proteinExistence type="predicted"/>
<name>A0A1T0CQG2_9GAMM</name>
<keyword evidence="8" id="KW-0238">DNA-binding</keyword>
<evidence type="ECO:0000256" key="8">
    <source>
        <dbReference type="ARBA" id="ARBA00023125"/>
    </source>
</evidence>
<dbReference type="InterPro" id="IPR027417">
    <property type="entry name" value="P-loop_NTPase"/>
</dbReference>
<dbReference type="Pfam" id="PF04257">
    <property type="entry name" value="Exonuc_V_gamma"/>
    <property type="match status" value="1"/>
</dbReference>
<evidence type="ECO:0000259" key="10">
    <source>
        <dbReference type="Pfam" id="PF17946"/>
    </source>
</evidence>
<sequence>MFYITQSNDTQILLDRLIQIYQSQTADGRHTSLGAQVFAPFTVIVPSMVLGDWLTKAVASQIGISTLFTAQFWGQYQWQMIQKVLKIDAEHNAQIGRNDSLEVPEVAVLSASVMRWRLFGFLSAIDNNQLHEILDNHNHPLEFLLATLHDKKADTLPEHRIWQVCEELSAVYVRYLTHRPEWLHAWTHDEPLPMSVDAMIAQKQQFATVFGDDAETPEWLSLHYHKLEALLRYLWRSLFAQVYDYREALEHRFWQVLTGERGDAVYHLATGVLPQALYLFTVQQIPLVELQFLKRLSTFIDVHLFHFNPSKMFWADIVDKNWLATQRIIRPNTVYLKDHGHSLLSRLGKESRETFAMLADMSGGEFYYEKPLQASSTTDDTIRPHDWQVVWSDEFRQFDSSQGLLNQLKKDILMLDESGVSDEWLGDVLDILQDKQRAKGIMTLDDTARLPSLSIHACHSLKRQLEIARIMIARYLNEPNADGSARHLSDVVVYLPDVAEAESLIRLVFDDGVGVDGLSLPAKITGTTNKTIDELMQAIAGFYTLLGGHGRFYCQDVYDWLMLPAMYQSFHLSFDEMSRACELLAQAGFRRGFDARHLAQTLDGDDVDYRYSFSYALDRLVLGLLNPDDDTKPNSLLYPFDWQAGAFGEATTPLSGVSLSDQKIISALCAIHDGLSAVYGQYQQVDLVQTWLDKIETDVIDRYFAHLKDTPQMRAIFEAKNSIAASLRANKNYHKHLKNHHEHILQSNDEIKLSLQFVLESISAMVANQAISAEPAGVITFARFGALRSIPFGLTVMLGMNLSAFPRQDTVQRLDLMRAGLRRRGDRMNEDDDNGAFLDAILCSRDACMIFYDSIASDGITELLPASPVSELLEFLKNGVDWQTSLAKGITWMDVTSDEIGSAIAKAMPSVVEQYLVTHHAATSFDESLFYQSDAKEVIEHAEQLESYVHDLLMAKIHTLKDAERARLVPAPLWQSIRTMLDQQSEQMAQQALATFPSDDEYQAIFDALIGHLSYQSDGQAKITKLIAQYQLILPSIMTVSELASRHSRFALNFLQNKISLDDENDEDTQDEPLSLDALTRYQTHDRIIQAMANGAFDGMSMRDWMAQILNKNLSISSNQPNQVASQTAGHNTQVSTQANAQRQFRAIFYDDLLPAGVSRFDSLHERLVAIADIADTLFEHLSKHHILSTDDCQAIASADDMNYSKLIHPVHEVGVTLQFGEHKLSLMAHLPKDTPNCWLSILPKSVRAKHLLQAWLSHLAWQIVCQTTQDDITAGRYHSIWQFSKSSGLTKDIGLGDDVDMLCFKPIGATTAKHLLECFVLIAQLSYHLVLPMTIDAAIKIAFHHGTDKLNLNEKIFYQYINSYQQEMEQAWQVLLTNTDIESEMQRAYDLGQILYQILPSMLCTIDTLAVAKGDKS</sequence>
<keyword evidence="1" id="KW-0540">Nuclease</keyword>
<keyword evidence="2" id="KW-0547">Nucleotide-binding</keyword>
<dbReference type="Gene3D" id="3.40.50.10930">
    <property type="match status" value="2"/>
</dbReference>
<dbReference type="GO" id="GO:0004527">
    <property type="term" value="F:exonuclease activity"/>
    <property type="evidence" value="ECO:0007669"/>
    <property type="project" value="UniProtKB-KW"/>
</dbReference>